<evidence type="ECO:0000256" key="1">
    <source>
        <dbReference type="SAM" id="MobiDB-lite"/>
    </source>
</evidence>
<dbReference type="Pfam" id="PF12789">
    <property type="entry name" value="PTR"/>
    <property type="match status" value="1"/>
</dbReference>
<name>A0A6J5NUZ5_9CAUD</name>
<accession>A0A6J5NUZ5</accession>
<dbReference type="EMBL" id="LR796355">
    <property type="protein sequence ID" value="CAB4139310.1"/>
    <property type="molecule type" value="Genomic_DNA"/>
</dbReference>
<feature type="region of interest" description="Disordered" evidence="1">
    <location>
        <begin position="1"/>
        <end position="28"/>
    </location>
</feature>
<dbReference type="PANTHER" id="PTHR24637">
    <property type="entry name" value="COLLAGEN"/>
    <property type="match status" value="1"/>
</dbReference>
<organism evidence="3">
    <name type="scientific">uncultured Caudovirales phage</name>
    <dbReference type="NCBI Taxonomy" id="2100421"/>
    <lineage>
        <taxon>Viruses</taxon>
        <taxon>Duplodnaviria</taxon>
        <taxon>Heunggongvirae</taxon>
        <taxon>Uroviricota</taxon>
        <taxon>Caudoviricetes</taxon>
        <taxon>Peduoviridae</taxon>
        <taxon>Maltschvirus</taxon>
        <taxon>Maltschvirus maltsch</taxon>
    </lineage>
</organism>
<dbReference type="Pfam" id="PF01391">
    <property type="entry name" value="Collagen"/>
    <property type="match status" value="1"/>
</dbReference>
<reference evidence="3" key="1">
    <citation type="submission" date="2020-04" db="EMBL/GenBank/DDBJ databases">
        <authorList>
            <person name="Chiriac C."/>
            <person name="Salcher M."/>
            <person name="Ghai R."/>
            <person name="Kavagutti S V."/>
        </authorList>
    </citation>
    <scope>NUCLEOTIDE SEQUENCE</scope>
</reference>
<protein>
    <submittedName>
        <fullName evidence="3">Collagen triple helix repeat</fullName>
    </submittedName>
</protein>
<dbReference type="PANTHER" id="PTHR24637:SF421">
    <property type="entry name" value="CUTICLE COLLAGEN DPY-2"/>
    <property type="match status" value="1"/>
</dbReference>
<gene>
    <name evidence="2" type="ORF">UFOVP339_35</name>
    <name evidence="3" type="ORF">UFOVP807_6</name>
</gene>
<feature type="compositionally biased region" description="Polar residues" evidence="1">
    <location>
        <begin position="10"/>
        <end position="23"/>
    </location>
</feature>
<dbReference type="Gene3D" id="1.20.5.320">
    <property type="entry name" value="6-Phosphogluconate Dehydrogenase, domain 3"/>
    <property type="match status" value="2"/>
</dbReference>
<dbReference type="EMBL" id="LR796757">
    <property type="protein sequence ID" value="CAB4163289.1"/>
    <property type="molecule type" value="Genomic_DNA"/>
</dbReference>
<dbReference type="InterPro" id="IPR008160">
    <property type="entry name" value="Collagen"/>
</dbReference>
<evidence type="ECO:0000313" key="2">
    <source>
        <dbReference type="EMBL" id="CAB4139310.1"/>
    </source>
</evidence>
<keyword evidence="3" id="KW-0176">Collagen</keyword>
<evidence type="ECO:0000313" key="3">
    <source>
        <dbReference type="EMBL" id="CAB4163289.1"/>
    </source>
</evidence>
<sequence length="790" mass="83198">MSQPPDPYQRQYNFTDHSIQLPNAPQPGNKLDLELNEVRESLNHTISRLNEIQRDDGKLRDSAVPDDHLIPGPVGPMGPQGIQGIQGVPGVPGINGIDGQQGIQGIQGIQGPVGPQGPQGDKYACTSTTSLALSNGTKTFTTQTGLAWTSQQDVTIVYDAAHHMHGTVTTYDAQTGAMVVNVSQHTGNGGPYSTWTINIEGAIGAQGPVGPAGQQGEPGIQGPQGIQGPAGPGLVDGLTISAAAATYKTIAAADAALAGKAALTHTHQIADVSGLSSALSGKASSVHSHAMADVSGLTGTISSMSLDINSRLKKVTDASFSMLYNAGYLSIPAGSDLFGQRAQYTVPLQALGTRSWMVQRPEFLGKWIFKNVMNAENKRQTKGPRSFVEFTHTDFGIIAHGDLEHEDAGIVIDSQCDWIELTDAAGTPWAGYYSPRQTVTDGSGGYNSVTGSPGGGSCWLPNGYVISLGETVPLSFQWSDSENHTGNFQYGYTEYGMVIANGAGGTTITSQNTVITASAGQVFHSDPGQCSGSLDLAFDGVNYYTTSDTRQSAPAAGTYIRSDSGVLQVSLCGSFYQVGSWSGDFYTDGTCTGETFSGTTEYVPYGTYLTNCDGYNHYSNGSGGYYSESDGTGGCSGTTGNTSSGDLYVYISEISASVVGGSYSATEYYNYDCTTYWSGGDSWYSYGTLLASDGSNDYFSNGSGGYYVQGTYNPPSCTEGGYVGTTSGDLYVNINGNDYTAGSYTAEVYTYADCSTYTMNTQNSWWSYGTQIYSDGTTTYYSDGTGSYYT</sequence>
<proteinExistence type="predicted"/>